<sequence length="209" mass="23680">MRVYNRVANDKKECLTVLVNVSAGGEIAPPMVLYPYKLLPKNVALTIPPEWGVGCTESGWMNMDAFYEYVVNVFYEWLLENKKKTMQVALFMDGNTSHISLPLSLFCKEKGIILVALLPNSNHLLQLLDVGVFPSVRVTWKNVVHEFRVKNNRAKLKRVDFAGEVKKCFEKSLIADTIKNSFKSAGLFPFDANNIEFSKVMRQTSGNIK</sequence>
<name>A0A8S3XIG4_PARAO</name>
<comment type="caution">
    <text evidence="2">The sequence shown here is derived from an EMBL/GenBank/DDBJ whole genome shotgun (WGS) entry which is preliminary data.</text>
</comment>
<dbReference type="OrthoDB" id="71166at2759"/>
<proteinExistence type="predicted"/>
<dbReference type="Pfam" id="PF03184">
    <property type="entry name" value="DDE_1"/>
    <property type="match status" value="1"/>
</dbReference>
<protein>
    <submittedName>
        <fullName evidence="2">(apollo) hypothetical protein</fullName>
    </submittedName>
</protein>
<evidence type="ECO:0000313" key="2">
    <source>
        <dbReference type="EMBL" id="CAG5026930.1"/>
    </source>
</evidence>
<dbReference type="Proteomes" id="UP000691718">
    <property type="component" value="Unassembled WGS sequence"/>
</dbReference>
<evidence type="ECO:0000313" key="3">
    <source>
        <dbReference type="Proteomes" id="UP000691718"/>
    </source>
</evidence>
<keyword evidence="3" id="KW-1185">Reference proteome</keyword>
<gene>
    <name evidence="2" type="ORF">PAPOLLO_LOCUS18718</name>
</gene>
<evidence type="ECO:0000259" key="1">
    <source>
        <dbReference type="Pfam" id="PF03184"/>
    </source>
</evidence>
<dbReference type="AlphaFoldDB" id="A0A8S3XIG4"/>
<dbReference type="EMBL" id="CAJQZP010001183">
    <property type="protein sequence ID" value="CAG5026930.1"/>
    <property type="molecule type" value="Genomic_DNA"/>
</dbReference>
<dbReference type="GO" id="GO:0003676">
    <property type="term" value="F:nucleic acid binding"/>
    <property type="evidence" value="ECO:0007669"/>
    <property type="project" value="InterPro"/>
</dbReference>
<accession>A0A8S3XIG4</accession>
<feature type="domain" description="DDE-1" evidence="1">
    <location>
        <begin position="13"/>
        <end position="179"/>
    </location>
</feature>
<dbReference type="InterPro" id="IPR004875">
    <property type="entry name" value="DDE_SF_endonuclease_dom"/>
</dbReference>
<organism evidence="2 3">
    <name type="scientific">Parnassius apollo</name>
    <name type="common">Apollo butterfly</name>
    <name type="synonym">Papilio apollo</name>
    <dbReference type="NCBI Taxonomy" id="110799"/>
    <lineage>
        <taxon>Eukaryota</taxon>
        <taxon>Metazoa</taxon>
        <taxon>Ecdysozoa</taxon>
        <taxon>Arthropoda</taxon>
        <taxon>Hexapoda</taxon>
        <taxon>Insecta</taxon>
        <taxon>Pterygota</taxon>
        <taxon>Neoptera</taxon>
        <taxon>Endopterygota</taxon>
        <taxon>Lepidoptera</taxon>
        <taxon>Glossata</taxon>
        <taxon>Ditrysia</taxon>
        <taxon>Papilionoidea</taxon>
        <taxon>Papilionidae</taxon>
        <taxon>Parnassiinae</taxon>
        <taxon>Parnassini</taxon>
        <taxon>Parnassius</taxon>
        <taxon>Parnassius</taxon>
    </lineage>
</organism>
<reference evidence="2" key="1">
    <citation type="submission" date="2021-04" db="EMBL/GenBank/DDBJ databases">
        <authorList>
            <person name="Tunstrom K."/>
        </authorList>
    </citation>
    <scope>NUCLEOTIDE SEQUENCE</scope>
</reference>